<dbReference type="EMBL" id="MH834602">
    <property type="protein sequence ID" value="AYN55937.1"/>
    <property type="molecule type" value="Genomic_DNA"/>
</dbReference>
<reference evidence="1 2" key="1">
    <citation type="submission" date="2018-09" db="EMBL/GenBank/DDBJ databases">
        <authorList>
            <person name="Fryberger R.B."/>
            <person name="Stoner T.H."/>
            <person name="Garlena R.A."/>
            <person name="Russell D.A."/>
            <person name="Pope W.H."/>
            <person name="Jacobs-Sera D."/>
            <person name="Hatfull G.F."/>
        </authorList>
    </citation>
    <scope>NUCLEOTIDE SEQUENCE [LARGE SCALE GENOMIC DNA]</scope>
</reference>
<dbReference type="Proteomes" id="UP000279098">
    <property type="component" value="Genome"/>
</dbReference>
<evidence type="ECO:0000313" key="1">
    <source>
        <dbReference type="EMBL" id="AYN55937.1"/>
    </source>
</evidence>
<organism evidence="1 2">
    <name type="scientific">Microbacterium phage Brahms</name>
    <dbReference type="NCBI Taxonomy" id="2419973"/>
    <lineage>
        <taxon>Viruses</taxon>
        <taxon>Duplodnaviria</taxon>
        <taxon>Heunggongvirae</taxon>
        <taxon>Uroviricota</taxon>
        <taxon>Caudoviricetes</taxon>
        <taxon>Armstrongvirus</taxon>
        <taxon>Armstrongvirus armstrong</taxon>
    </lineage>
</organism>
<name>A0A3G2KAF0_9CAUD</name>
<protein>
    <submittedName>
        <fullName evidence="1">Uncharacterized protein</fullName>
    </submittedName>
</protein>
<sequence length="104" mass="11341">MTKIAFAAEVLYGAGENKPMNSPARVASPRAAVVVRNPFTGFNLWLRAQDVVNQVHGIASVLLEAEPSGRFPDSPTKRGFRDFINPLTGNTFQVATRAIIKETK</sequence>
<gene>
    <name evidence="1" type="primary">66</name>
    <name evidence="1" type="ORF">PBI_BRAHMS_66</name>
</gene>
<proteinExistence type="predicted"/>
<evidence type="ECO:0000313" key="2">
    <source>
        <dbReference type="Proteomes" id="UP000279098"/>
    </source>
</evidence>
<accession>A0A3G2KAF0</accession>